<evidence type="ECO:0000256" key="5">
    <source>
        <dbReference type="ARBA" id="ARBA00022723"/>
    </source>
</evidence>
<comment type="catalytic activity">
    <reaction evidence="1">
        <text>Hydrolysis of proteins and small molecule substrates at -Asn-|-Xaa- bonds.</text>
        <dbReference type="EC" id="3.4.22.34"/>
    </reaction>
</comment>
<keyword evidence="4" id="KW-0645">Protease</keyword>
<accession>A0A7R9PZM4</accession>
<dbReference type="Gene3D" id="3.40.50.1460">
    <property type="match status" value="1"/>
</dbReference>
<dbReference type="InterPro" id="IPR036236">
    <property type="entry name" value="Znf_C2H2_sf"/>
</dbReference>
<dbReference type="GO" id="GO:0005634">
    <property type="term" value="C:nucleus"/>
    <property type="evidence" value="ECO:0007669"/>
    <property type="project" value="UniProtKB-ARBA"/>
</dbReference>
<keyword evidence="10" id="KW-0788">Thiol protease</keyword>
<dbReference type="GO" id="GO:0051603">
    <property type="term" value="P:proteolysis involved in protein catabolic process"/>
    <property type="evidence" value="ECO:0007669"/>
    <property type="project" value="TreeGrafter"/>
</dbReference>
<evidence type="ECO:0000256" key="1">
    <source>
        <dbReference type="ARBA" id="ARBA00000810"/>
    </source>
</evidence>
<dbReference type="AlphaFoldDB" id="A0A7R9PZM4"/>
<dbReference type="InterPro" id="IPR001096">
    <property type="entry name" value="Peptidase_C13"/>
</dbReference>
<dbReference type="SMART" id="SM00355">
    <property type="entry name" value="ZnF_C2H2"/>
    <property type="match status" value="7"/>
</dbReference>
<dbReference type="PANTHER" id="PTHR12000:SF42">
    <property type="entry name" value="LEGUMAIN"/>
    <property type="match status" value="1"/>
</dbReference>
<dbReference type="GO" id="GO:0004197">
    <property type="term" value="F:cysteine-type endopeptidase activity"/>
    <property type="evidence" value="ECO:0007669"/>
    <property type="project" value="UniProtKB-EC"/>
</dbReference>
<dbReference type="InterPro" id="IPR013087">
    <property type="entry name" value="Znf_C2H2_type"/>
</dbReference>
<feature type="domain" description="C2H2-type" evidence="13">
    <location>
        <begin position="125"/>
        <end position="155"/>
    </location>
</feature>
<keyword evidence="9" id="KW-0378">Hydrolase</keyword>
<dbReference type="FunFam" id="3.30.160.60:FF:000446">
    <property type="entry name" value="Zinc finger protein"/>
    <property type="match status" value="1"/>
</dbReference>
<keyword evidence="15" id="KW-1185">Reference proteome</keyword>
<dbReference type="GO" id="GO:0005773">
    <property type="term" value="C:vacuole"/>
    <property type="evidence" value="ECO:0007669"/>
    <property type="project" value="GOC"/>
</dbReference>
<feature type="domain" description="C2H2-type" evidence="13">
    <location>
        <begin position="95"/>
        <end position="124"/>
    </location>
</feature>
<dbReference type="OrthoDB" id="6537702at2759"/>
<evidence type="ECO:0000256" key="7">
    <source>
        <dbReference type="ARBA" id="ARBA00022737"/>
    </source>
</evidence>
<evidence type="ECO:0000256" key="6">
    <source>
        <dbReference type="ARBA" id="ARBA00022729"/>
    </source>
</evidence>
<keyword evidence="11" id="KW-0862">Zinc</keyword>
<evidence type="ECO:0000256" key="9">
    <source>
        <dbReference type="ARBA" id="ARBA00022801"/>
    </source>
</evidence>
<reference evidence="14" key="1">
    <citation type="submission" date="2020-11" db="EMBL/GenBank/DDBJ databases">
        <authorList>
            <person name="Tran Van P."/>
        </authorList>
    </citation>
    <scope>NUCLEOTIDE SEQUENCE</scope>
</reference>
<organism evidence="14">
    <name type="scientific">Medioppia subpectinata</name>
    <dbReference type="NCBI Taxonomy" id="1979941"/>
    <lineage>
        <taxon>Eukaryota</taxon>
        <taxon>Metazoa</taxon>
        <taxon>Ecdysozoa</taxon>
        <taxon>Arthropoda</taxon>
        <taxon>Chelicerata</taxon>
        <taxon>Arachnida</taxon>
        <taxon>Acari</taxon>
        <taxon>Acariformes</taxon>
        <taxon>Sarcoptiformes</taxon>
        <taxon>Oribatida</taxon>
        <taxon>Brachypylina</taxon>
        <taxon>Oppioidea</taxon>
        <taxon>Oppiidae</taxon>
        <taxon>Medioppia</taxon>
    </lineage>
</organism>
<evidence type="ECO:0000256" key="4">
    <source>
        <dbReference type="ARBA" id="ARBA00022670"/>
    </source>
</evidence>
<evidence type="ECO:0000256" key="10">
    <source>
        <dbReference type="ARBA" id="ARBA00022807"/>
    </source>
</evidence>
<feature type="domain" description="C2H2-type" evidence="13">
    <location>
        <begin position="64"/>
        <end position="94"/>
    </location>
</feature>
<dbReference type="GO" id="GO:0006624">
    <property type="term" value="P:vacuolar protein processing"/>
    <property type="evidence" value="ECO:0007669"/>
    <property type="project" value="TreeGrafter"/>
</dbReference>
<name>A0A7R9PZM4_9ACAR</name>
<evidence type="ECO:0000313" key="14">
    <source>
        <dbReference type="EMBL" id="CAD7625906.1"/>
    </source>
</evidence>
<evidence type="ECO:0000256" key="12">
    <source>
        <dbReference type="PROSITE-ProRule" id="PRU00042"/>
    </source>
</evidence>
<evidence type="ECO:0000256" key="11">
    <source>
        <dbReference type="ARBA" id="ARBA00022833"/>
    </source>
</evidence>
<dbReference type="Pfam" id="PF00096">
    <property type="entry name" value="zf-C2H2"/>
    <property type="match status" value="4"/>
</dbReference>
<evidence type="ECO:0000256" key="8">
    <source>
        <dbReference type="ARBA" id="ARBA00022771"/>
    </source>
</evidence>
<gene>
    <name evidence="14" type="ORF">OSB1V03_LOCUS6339</name>
</gene>
<dbReference type="PROSITE" id="PS00028">
    <property type="entry name" value="ZINC_FINGER_C2H2_1"/>
    <property type="match status" value="6"/>
</dbReference>
<evidence type="ECO:0000259" key="13">
    <source>
        <dbReference type="PROSITE" id="PS50157"/>
    </source>
</evidence>
<feature type="domain" description="C2H2-type" evidence="13">
    <location>
        <begin position="4"/>
        <end position="33"/>
    </location>
</feature>
<keyword evidence="5" id="KW-0479">Metal-binding</keyword>
<comment type="similarity">
    <text evidence="2">Belongs to the peptidase C13 family.</text>
</comment>
<dbReference type="FunFam" id="3.40.50.1460:FF:000006">
    <property type="entry name" value="Legumain"/>
    <property type="match status" value="1"/>
</dbReference>
<dbReference type="PROSITE" id="PS50157">
    <property type="entry name" value="ZINC_FINGER_C2H2_2"/>
    <property type="match status" value="7"/>
</dbReference>
<protein>
    <recommendedName>
        <fullName evidence="3">legumain</fullName>
        <ecNumber evidence="3">3.4.22.34</ecNumber>
    </recommendedName>
</protein>
<keyword evidence="7" id="KW-0677">Repeat</keyword>
<dbReference type="GO" id="GO:0008270">
    <property type="term" value="F:zinc ion binding"/>
    <property type="evidence" value="ECO:0007669"/>
    <property type="project" value="UniProtKB-KW"/>
</dbReference>
<feature type="domain" description="C2H2-type" evidence="13">
    <location>
        <begin position="34"/>
        <end position="64"/>
    </location>
</feature>
<dbReference type="FunFam" id="3.30.160.60:FF:000072">
    <property type="entry name" value="zinc finger protein 143 isoform X1"/>
    <property type="match status" value="1"/>
</dbReference>
<keyword evidence="6" id="KW-0732">Signal</keyword>
<feature type="domain" description="C2H2-type" evidence="13">
    <location>
        <begin position="156"/>
        <end position="185"/>
    </location>
</feature>
<dbReference type="EMBL" id="OC857990">
    <property type="protein sequence ID" value="CAD7625906.1"/>
    <property type="molecule type" value="Genomic_DNA"/>
</dbReference>
<dbReference type="EMBL" id="CAJPIZ010003415">
    <property type="protein sequence ID" value="CAG2106336.1"/>
    <property type="molecule type" value="Genomic_DNA"/>
</dbReference>
<evidence type="ECO:0000313" key="15">
    <source>
        <dbReference type="Proteomes" id="UP000759131"/>
    </source>
</evidence>
<proteinExistence type="inferred from homology"/>
<feature type="domain" description="C2H2-type" evidence="13">
    <location>
        <begin position="186"/>
        <end position="216"/>
    </location>
</feature>
<keyword evidence="8 12" id="KW-0863">Zinc-finger</keyword>
<dbReference type="Pfam" id="PF01650">
    <property type="entry name" value="Peptidase_C13"/>
    <property type="match status" value="1"/>
</dbReference>
<dbReference type="Gene3D" id="3.30.160.60">
    <property type="entry name" value="Classic Zinc Finger"/>
    <property type="match status" value="6"/>
</dbReference>
<dbReference type="PRINTS" id="PR00776">
    <property type="entry name" value="HEMOGLOBNASE"/>
</dbReference>
<dbReference type="EC" id="3.4.22.34" evidence="3"/>
<sequence>MKYFRCFWPNCHFKTKLKTSLSEHQLIHTNIKPFKCDFNYCNKVYKLRSHLFHHKNIVHLNKRIKCDFKDCDKTFTNKYNLFQHKSCVHLKEKRFKCNEKNCGKMFATKQHLIKHKLIHSGEKPFRCDYNDCNKGFIQISDLVKHKSCVHFKEKLFKCNEENCGKGFGRKSTLISHKFQHLNEKPFKCDFNECNKRFTNKSHLNRHKSYVHLKENISDLIRHNGTHLGEKLIANIYHAYHLVKSHGIPDSNIIVMHYDDIAHHDSNPTPGVVVNQPNGTNVYEGVPKHYTGEDVSAKNFLRVIKGDPLLALSGKKVLRSGPLDNVFIYFSDHGGHALVAFASDYLYANDLNDALQYMYRRKMYSRLVFYMEACYSGSMFDQFLPNNINVYANTAANTTQSSYSRYYDSYRKTWLGDSYSSHWMENSEASNLAKVTLEDQYVLVKNITTTSHVQQYGDMTESNQPLSLFLGVSNVMKKIVVKVLAKNMVLFNTDAFIREKSHLFVISMIAIKKSDSNVMKKSVAKDL</sequence>
<dbReference type="SUPFAM" id="SSF57667">
    <property type="entry name" value="beta-beta-alpha zinc fingers"/>
    <property type="match status" value="4"/>
</dbReference>
<evidence type="ECO:0000256" key="3">
    <source>
        <dbReference type="ARBA" id="ARBA00012628"/>
    </source>
</evidence>
<dbReference type="PANTHER" id="PTHR12000">
    <property type="entry name" value="HEMOGLOBINASE FAMILY MEMBER"/>
    <property type="match status" value="1"/>
</dbReference>
<evidence type="ECO:0000256" key="2">
    <source>
        <dbReference type="ARBA" id="ARBA00009941"/>
    </source>
</evidence>
<dbReference type="Proteomes" id="UP000759131">
    <property type="component" value="Unassembled WGS sequence"/>
</dbReference>